<evidence type="ECO:0000313" key="3">
    <source>
        <dbReference type="Proteomes" id="UP000265366"/>
    </source>
</evidence>
<dbReference type="AlphaFoldDB" id="A0A3A1NYZ6"/>
<comment type="caution">
    <text evidence="2">The sequence shown here is derived from an EMBL/GenBank/DDBJ whole genome shotgun (WGS) entry which is preliminary data.</text>
</comment>
<dbReference type="Proteomes" id="UP000265366">
    <property type="component" value="Unassembled WGS sequence"/>
</dbReference>
<gene>
    <name evidence="2" type="ORF">D2V17_19930</name>
</gene>
<dbReference type="PANTHER" id="PTHR22617">
    <property type="entry name" value="CHEMOTAXIS SENSOR HISTIDINE KINASE-RELATED"/>
    <property type="match status" value="1"/>
</dbReference>
<dbReference type="OrthoDB" id="3291462at2"/>
<feature type="domain" description="CheW-like" evidence="1">
    <location>
        <begin position="6"/>
        <end position="150"/>
    </location>
</feature>
<organism evidence="2 3">
    <name type="scientific">Aurantiacibacter xanthus</name>
    <dbReference type="NCBI Taxonomy" id="1784712"/>
    <lineage>
        <taxon>Bacteria</taxon>
        <taxon>Pseudomonadati</taxon>
        <taxon>Pseudomonadota</taxon>
        <taxon>Alphaproteobacteria</taxon>
        <taxon>Sphingomonadales</taxon>
        <taxon>Erythrobacteraceae</taxon>
        <taxon>Aurantiacibacter</taxon>
    </lineage>
</organism>
<dbReference type="InterPro" id="IPR002545">
    <property type="entry name" value="CheW-lke_dom"/>
</dbReference>
<protein>
    <submittedName>
        <fullName evidence="2">Chemotaxis protein CheW</fullName>
    </submittedName>
</protein>
<reference evidence="2 3" key="1">
    <citation type="submission" date="2018-08" db="EMBL/GenBank/DDBJ databases">
        <title>Erythrobacter zhengii sp.nov., a bacterium isolated from deep-sea sediment.</title>
        <authorList>
            <person name="Fang C."/>
            <person name="Wu Y.-H."/>
            <person name="Sun C."/>
            <person name="Wang H."/>
            <person name="Cheng H."/>
            <person name="Meng F.-X."/>
            <person name="Wang C.-S."/>
            <person name="Xu X.-W."/>
        </authorList>
    </citation>
    <scope>NUCLEOTIDE SEQUENCE [LARGE SCALE GENOMIC DNA]</scope>
    <source>
        <strain evidence="2 3">CCTCC AB 2015396</strain>
    </source>
</reference>
<evidence type="ECO:0000259" key="1">
    <source>
        <dbReference type="PROSITE" id="PS50851"/>
    </source>
</evidence>
<name>A0A3A1NYZ6_9SPHN</name>
<evidence type="ECO:0000313" key="2">
    <source>
        <dbReference type="EMBL" id="RIV80125.1"/>
    </source>
</evidence>
<proteinExistence type="predicted"/>
<dbReference type="PANTHER" id="PTHR22617:SF23">
    <property type="entry name" value="CHEMOTAXIS PROTEIN CHEW"/>
    <property type="match status" value="1"/>
</dbReference>
<dbReference type="PROSITE" id="PS50851">
    <property type="entry name" value="CHEW"/>
    <property type="match status" value="1"/>
</dbReference>
<accession>A0A3A1NYZ6</accession>
<dbReference type="GO" id="GO:0007165">
    <property type="term" value="P:signal transduction"/>
    <property type="evidence" value="ECO:0007669"/>
    <property type="project" value="InterPro"/>
</dbReference>
<dbReference type="GO" id="GO:0005829">
    <property type="term" value="C:cytosol"/>
    <property type="evidence" value="ECO:0007669"/>
    <property type="project" value="TreeGrafter"/>
</dbReference>
<dbReference type="SMART" id="SM00260">
    <property type="entry name" value="CheW"/>
    <property type="match status" value="1"/>
</dbReference>
<dbReference type="Pfam" id="PF01584">
    <property type="entry name" value="CheW"/>
    <property type="match status" value="1"/>
</dbReference>
<dbReference type="RefSeq" id="WP_119594886.1">
    <property type="nucleotide sequence ID" value="NZ_QXFM01000144.1"/>
</dbReference>
<dbReference type="EMBL" id="QXFM01000144">
    <property type="protein sequence ID" value="RIV80125.1"/>
    <property type="molecule type" value="Genomic_DNA"/>
</dbReference>
<keyword evidence="3" id="KW-1185">Reference proteome</keyword>
<dbReference type="InterPro" id="IPR036061">
    <property type="entry name" value="CheW-like_dom_sf"/>
</dbReference>
<dbReference type="InterPro" id="IPR039315">
    <property type="entry name" value="CheW"/>
</dbReference>
<dbReference type="GO" id="GO:0006935">
    <property type="term" value="P:chemotaxis"/>
    <property type="evidence" value="ECO:0007669"/>
    <property type="project" value="InterPro"/>
</dbReference>
<sequence>MTARENIQAVTFALGKEVFAVPVRLVREILDYREPFNLPNGPDYFVGLTEVRGQGVPTVDFRRRLGLPCVETTLSTRIIILDIPLADGTLSLGLVIDRVLGVNIYEADQIEDAPDIGVKWRSDYIEGVVREEAGFIVIVDIARIFTGEEAELLAVSASKAA</sequence>
<dbReference type="Gene3D" id="2.40.50.180">
    <property type="entry name" value="CheA-289, Domain 4"/>
    <property type="match status" value="1"/>
</dbReference>
<dbReference type="Gene3D" id="2.30.30.40">
    <property type="entry name" value="SH3 Domains"/>
    <property type="match status" value="1"/>
</dbReference>
<dbReference type="SUPFAM" id="SSF50341">
    <property type="entry name" value="CheW-like"/>
    <property type="match status" value="1"/>
</dbReference>